<dbReference type="AlphaFoldDB" id="A0A5C6AU74"/>
<sequence length="471" mass="51661">MNLMGKMANQKELERIVVNYCEDPPPPPRGFRPMKGRNRVIRWFWAPFYVLVSIGLIADSVATAQPPPESPFSGESLRHTKITLTVQNQAFSDVLRQLLETVNMGIQGKTGDVSAEPVDRDRPWSLWLDRRVDPSQTVDVTVDATPAAKVIVDVLEPISLTAYPLPGVLLVGRSEWVESTLACLPTPPIAKNRADAKQADQRELISIAWPSGTTAAEVLAMAVLNQSNVDSKKTPDWLPHDVWGGGRLIRVDPTLASALILAQFDLRLRRTNSLLPLLTRSLDAGSSGVEVTGAAVRSDASQTPVGLPSTVTRWAEDEQKDPFANFEFNQSYPAGEAALAVRQAIQRNQLKASVRSSNNALNIRTTAKSHLILLKTLWSIVPENLSRRKPSDSEPVFDLKLVNKPVGEVLKQVAASAGKTIRFEPGTELATERLVTLDAVKKTLHQLAQEVAGQVGLDVNWEDEQVIVTRP</sequence>
<dbReference type="EMBL" id="SJPM01000001">
    <property type="protein sequence ID" value="TWU03545.1"/>
    <property type="molecule type" value="Genomic_DNA"/>
</dbReference>
<evidence type="ECO:0000313" key="2">
    <source>
        <dbReference type="EMBL" id="TWU03545.1"/>
    </source>
</evidence>
<accession>A0A5C6AU74</accession>
<organism evidence="2 3">
    <name type="scientific">Neorhodopirellula pilleata</name>
    <dbReference type="NCBI Taxonomy" id="2714738"/>
    <lineage>
        <taxon>Bacteria</taxon>
        <taxon>Pseudomonadati</taxon>
        <taxon>Planctomycetota</taxon>
        <taxon>Planctomycetia</taxon>
        <taxon>Pirellulales</taxon>
        <taxon>Pirellulaceae</taxon>
        <taxon>Neorhodopirellula</taxon>
    </lineage>
</organism>
<keyword evidence="1" id="KW-0812">Transmembrane</keyword>
<comment type="caution">
    <text evidence="2">The sequence shown here is derived from an EMBL/GenBank/DDBJ whole genome shotgun (WGS) entry which is preliminary data.</text>
</comment>
<feature type="transmembrane region" description="Helical" evidence="1">
    <location>
        <begin position="40"/>
        <end position="58"/>
    </location>
</feature>
<reference evidence="2 3" key="1">
    <citation type="submission" date="2019-02" db="EMBL/GenBank/DDBJ databases">
        <title>Deep-cultivation of Planctomycetes and their phenomic and genomic characterization uncovers novel biology.</title>
        <authorList>
            <person name="Wiegand S."/>
            <person name="Jogler M."/>
            <person name="Boedeker C."/>
            <person name="Pinto D."/>
            <person name="Vollmers J."/>
            <person name="Rivas-Marin E."/>
            <person name="Kohn T."/>
            <person name="Peeters S.H."/>
            <person name="Heuer A."/>
            <person name="Rast P."/>
            <person name="Oberbeckmann S."/>
            <person name="Bunk B."/>
            <person name="Jeske O."/>
            <person name="Meyerdierks A."/>
            <person name="Storesund J.E."/>
            <person name="Kallscheuer N."/>
            <person name="Luecker S."/>
            <person name="Lage O.M."/>
            <person name="Pohl T."/>
            <person name="Merkel B.J."/>
            <person name="Hornburger P."/>
            <person name="Mueller R.-W."/>
            <person name="Bruemmer F."/>
            <person name="Labrenz M."/>
            <person name="Spormann A.M."/>
            <person name="Op Den Camp H."/>
            <person name="Overmann J."/>
            <person name="Amann R."/>
            <person name="Jetten M.S.M."/>
            <person name="Mascher T."/>
            <person name="Medema M.H."/>
            <person name="Devos D.P."/>
            <person name="Kaster A.-K."/>
            <person name="Ovreas L."/>
            <person name="Rohde M."/>
            <person name="Galperin M.Y."/>
            <person name="Jogler C."/>
        </authorList>
    </citation>
    <scope>NUCLEOTIDE SEQUENCE [LARGE SCALE GENOMIC DNA]</scope>
    <source>
        <strain evidence="2 3">Pla100</strain>
    </source>
</reference>
<name>A0A5C6AU74_9BACT</name>
<proteinExistence type="predicted"/>
<dbReference type="OrthoDB" id="251641at2"/>
<dbReference type="Proteomes" id="UP000316213">
    <property type="component" value="Unassembled WGS sequence"/>
</dbReference>
<keyword evidence="1" id="KW-0472">Membrane</keyword>
<keyword evidence="3" id="KW-1185">Reference proteome</keyword>
<evidence type="ECO:0000256" key="1">
    <source>
        <dbReference type="SAM" id="Phobius"/>
    </source>
</evidence>
<protein>
    <submittedName>
        <fullName evidence="2">Uncharacterized protein</fullName>
    </submittedName>
</protein>
<keyword evidence="1" id="KW-1133">Transmembrane helix</keyword>
<dbReference type="RefSeq" id="WP_146576038.1">
    <property type="nucleotide sequence ID" value="NZ_SJPM01000001.1"/>
</dbReference>
<gene>
    <name evidence="2" type="ORF">Pla100_04720</name>
</gene>
<evidence type="ECO:0000313" key="3">
    <source>
        <dbReference type="Proteomes" id="UP000316213"/>
    </source>
</evidence>